<comment type="caution">
    <text evidence="1">The sequence shown here is derived from an EMBL/GenBank/DDBJ whole genome shotgun (WGS) entry which is preliminary data.</text>
</comment>
<evidence type="ECO:0000313" key="2">
    <source>
        <dbReference type="Proteomes" id="UP001054252"/>
    </source>
</evidence>
<sequence length="53" mass="5632">MVSMRCVVDVDQRGTEQVDGMAAGGWPESLAELLARVSERSGARRALAGSQRA</sequence>
<dbReference type="EMBL" id="BPVZ01000100">
    <property type="protein sequence ID" value="GKV33277.1"/>
    <property type="molecule type" value="Genomic_DNA"/>
</dbReference>
<organism evidence="1 2">
    <name type="scientific">Rubroshorea leprosula</name>
    <dbReference type="NCBI Taxonomy" id="152421"/>
    <lineage>
        <taxon>Eukaryota</taxon>
        <taxon>Viridiplantae</taxon>
        <taxon>Streptophyta</taxon>
        <taxon>Embryophyta</taxon>
        <taxon>Tracheophyta</taxon>
        <taxon>Spermatophyta</taxon>
        <taxon>Magnoliopsida</taxon>
        <taxon>eudicotyledons</taxon>
        <taxon>Gunneridae</taxon>
        <taxon>Pentapetalae</taxon>
        <taxon>rosids</taxon>
        <taxon>malvids</taxon>
        <taxon>Malvales</taxon>
        <taxon>Dipterocarpaceae</taxon>
        <taxon>Rubroshorea</taxon>
    </lineage>
</organism>
<dbReference type="AlphaFoldDB" id="A0AAV5L8B5"/>
<name>A0AAV5L8B5_9ROSI</name>
<keyword evidence="2" id="KW-1185">Reference proteome</keyword>
<evidence type="ECO:0000313" key="1">
    <source>
        <dbReference type="EMBL" id="GKV33277.1"/>
    </source>
</evidence>
<dbReference type="Proteomes" id="UP001054252">
    <property type="component" value="Unassembled WGS sequence"/>
</dbReference>
<proteinExistence type="predicted"/>
<protein>
    <submittedName>
        <fullName evidence="1">Uncharacterized protein</fullName>
    </submittedName>
</protein>
<accession>A0AAV5L8B5</accession>
<reference evidence="1 2" key="1">
    <citation type="journal article" date="2021" name="Commun. Biol.">
        <title>The genome of Shorea leprosula (Dipterocarpaceae) highlights the ecological relevance of drought in aseasonal tropical rainforests.</title>
        <authorList>
            <person name="Ng K.K.S."/>
            <person name="Kobayashi M.J."/>
            <person name="Fawcett J.A."/>
            <person name="Hatakeyama M."/>
            <person name="Paape T."/>
            <person name="Ng C.H."/>
            <person name="Ang C.C."/>
            <person name="Tnah L.H."/>
            <person name="Lee C.T."/>
            <person name="Nishiyama T."/>
            <person name="Sese J."/>
            <person name="O'Brien M.J."/>
            <person name="Copetti D."/>
            <person name="Mohd Noor M.I."/>
            <person name="Ong R.C."/>
            <person name="Putra M."/>
            <person name="Sireger I.Z."/>
            <person name="Indrioko S."/>
            <person name="Kosugi Y."/>
            <person name="Izuno A."/>
            <person name="Isagi Y."/>
            <person name="Lee S.L."/>
            <person name="Shimizu K.K."/>
        </authorList>
    </citation>
    <scope>NUCLEOTIDE SEQUENCE [LARGE SCALE GENOMIC DNA]</scope>
    <source>
        <strain evidence="1">214</strain>
    </source>
</reference>
<gene>
    <name evidence="1" type="ORF">SLEP1_g41805</name>
</gene>